<gene>
    <name evidence="12" type="ORF">I6N95_14355</name>
</gene>
<comment type="function">
    <text evidence="7">Catalyzes the glycosylation of 4,4'-diaponeurosporenoate, i.e. the esterification of glucose at the C1'' position with the carboxyl group of 4,4'-diaponeurosporenic acid, to form glycosyl-4,4'-diaponeurosporenoate. This is a step in the biosynthesis of staphyloxanthin, an orange pigment present in most staphylococci strains.</text>
</comment>
<comment type="similarity">
    <text evidence="9">Belongs to the glycosyltransferase 2 family. CrtQ subfamily.</text>
</comment>
<keyword evidence="2" id="KW-1003">Cell membrane</keyword>
<evidence type="ECO:0000256" key="4">
    <source>
        <dbReference type="ARBA" id="ARBA00022679"/>
    </source>
</evidence>
<dbReference type="InterPro" id="IPR026461">
    <property type="entry name" value="Trfase_2_rSAM/seldom_assoc"/>
</dbReference>
<comment type="subcellular location">
    <subcellularLocation>
        <location evidence="1">Cell membrane</location>
    </subcellularLocation>
</comment>
<keyword evidence="5" id="KW-0125">Carotenoid biosynthesis</keyword>
<dbReference type="Gene3D" id="3.90.550.10">
    <property type="entry name" value="Spore Coat Polysaccharide Biosynthesis Protein SpsA, Chain A"/>
    <property type="match status" value="1"/>
</dbReference>
<dbReference type="CDD" id="cd02522">
    <property type="entry name" value="GT_2_like_a"/>
    <property type="match status" value="1"/>
</dbReference>
<dbReference type="GO" id="GO:0016117">
    <property type="term" value="P:carotenoid biosynthetic process"/>
    <property type="evidence" value="ECO:0007669"/>
    <property type="project" value="UniProtKB-KW"/>
</dbReference>
<name>A0A940PCT8_9ENTE</name>
<keyword evidence="6" id="KW-0472">Membrane</keyword>
<dbReference type="NCBIfam" id="TIGR04283">
    <property type="entry name" value="glyco_like_mftF"/>
    <property type="match status" value="1"/>
</dbReference>
<accession>A0A940PCT8</accession>
<protein>
    <recommendedName>
        <fullName evidence="10">4,4'-diaponeurosporenoate glycosyltransferase</fullName>
    </recommendedName>
</protein>
<evidence type="ECO:0000256" key="5">
    <source>
        <dbReference type="ARBA" id="ARBA00022746"/>
    </source>
</evidence>
<keyword evidence="3" id="KW-0328">Glycosyltransferase</keyword>
<sequence length="237" mass="26952">MCSIIIPALNEEKRIGGLLSAIKEIPTTLEIEIIVVDGGSQDRTVECAQADSRVEILPEGNRGKQLAYGASLSQGELLWFLHADSQLPKGDVFQEMLAILQAKKCAAGFFPLCFYDNQQWFFRYLQGTSNWRAQYLGLIFGDQGLFLWKSTYQQAGGFSEVPLMEDWLLSRQLRKLGAFCRHSQSIGTSARRFVDGGKWRTHFHMHYLKLRFLLGVSPEKLASNYHREKGKGKWSKK</sequence>
<evidence type="ECO:0000256" key="7">
    <source>
        <dbReference type="ARBA" id="ARBA00037281"/>
    </source>
</evidence>
<evidence type="ECO:0000256" key="3">
    <source>
        <dbReference type="ARBA" id="ARBA00022676"/>
    </source>
</evidence>
<dbReference type="PANTHER" id="PTHR43646">
    <property type="entry name" value="GLYCOSYLTRANSFERASE"/>
    <property type="match status" value="1"/>
</dbReference>
<comment type="caution">
    <text evidence="12">The sequence shown here is derived from an EMBL/GenBank/DDBJ whole genome shotgun (WGS) entry which is preliminary data.</text>
</comment>
<reference evidence="12" key="1">
    <citation type="submission" date="2020-12" db="EMBL/GenBank/DDBJ databases">
        <title>Vagococcus allomyrinae sp. nov. and Enterococcus lavae sp. nov., isolated from the larvae of Allomyrina dichotoma.</title>
        <authorList>
            <person name="Lee S.D."/>
        </authorList>
    </citation>
    <scope>NUCLEOTIDE SEQUENCE</scope>
    <source>
        <strain evidence="12">BWB3-3</strain>
    </source>
</reference>
<dbReference type="Proteomes" id="UP000674938">
    <property type="component" value="Unassembled WGS sequence"/>
</dbReference>
<dbReference type="EMBL" id="JAEEGA010000009">
    <property type="protein sequence ID" value="MBP1042197.1"/>
    <property type="molecule type" value="Genomic_DNA"/>
</dbReference>
<dbReference type="AlphaFoldDB" id="A0A940PCT8"/>
<evidence type="ECO:0000256" key="2">
    <source>
        <dbReference type="ARBA" id="ARBA00022475"/>
    </source>
</evidence>
<dbReference type="GO" id="GO:0005886">
    <property type="term" value="C:plasma membrane"/>
    <property type="evidence" value="ECO:0007669"/>
    <property type="project" value="UniProtKB-SubCell"/>
</dbReference>
<keyword evidence="13" id="KW-1185">Reference proteome</keyword>
<keyword evidence="4" id="KW-0808">Transferase</keyword>
<evidence type="ECO:0000256" key="8">
    <source>
        <dbReference type="ARBA" id="ARBA00037904"/>
    </source>
</evidence>
<dbReference type="Pfam" id="PF00535">
    <property type="entry name" value="Glycos_transf_2"/>
    <property type="match status" value="1"/>
</dbReference>
<dbReference type="SUPFAM" id="SSF53448">
    <property type="entry name" value="Nucleotide-diphospho-sugar transferases"/>
    <property type="match status" value="1"/>
</dbReference>
<dbReference type="PANTHER" id="PTHR43646:SF2">
    <property type="entry name" value="GLYCOSYLTRANSFERASE 2-LIKE DOMAIN-CONTAINING PROTEIN"/>
    <property type="match status" value="1"/>
</dbReference>
<organism evidence="12 13">
    <name type="scientific">Vagococcus allomyrinae</name>
    <dbReference type="NCBI Taxonomy" id="2794353"/>
    <lineage>
        <taxon>Bacteria</taxon>
        <taxon>Bacillati</taxon>
        <taxon>Bacillota</taxon>
        <taxon>Bacilli</taxon>
        <taxon>Lactobacillales</taxon>
        <taxon>Enterococcaceae</taxon>
        <taxon>Vagococcus</taxon>
    </lineage>
</organism>
<evidence type="ECO:0000313" key="12">
    <source>
        <dbReference type="EMBL" id="MBP1042197.1"/>
    </source>
</evidence>
<comment type="pathway">
    <text evidence="8">Carotenoid biosynthesis; staphyloxanthin biosynthesis; staphyloxanthin from farnesyl diphosphate: step 4/5.</text>
</comment>
<dbReference type="GO" id="GO:0016757">
    <property type="term" value="F:glycosyltransferase activity"/>
    <property type="evidence" value="ECO:0007669"/>
    <property type="project" value="UniProtKB-KW"/>
</dbReference>
<evidence type="ECO:0000259" key="11">
    <source>
        <dbReference type="Pfam" id="PF00535"/>
    </source>
</evidence>
<evidence type="ECO:0000313" key="13">
    <source>
        <dbReference type="Proteomes" id="UP000674938"/>
    </source>
</evidence>
<evidence type="ECO:0000256" key="10">
    <source>
        <dbReference type="ARBA" id="ARBA00040345"/>
    </source>
</evidence>
<dbReference type="InterPro" id="IPR029044">
    <property type="entry name" value="Nucleotide-diphossugar_trans"/>
</dbReference>
<evidence type="ECO:0000256" key="9">
    <source>
        <dbReference type="ARBA" id="ARBA00038120"/>
    </source>
</evidence>
<feature type="domain" description="Glycosyltransferase 2-like" evidence="11">
    <location>
        <begin position="3"/>
        <end position="126"/>
    </location>
</feature>
<evidence type="ECO:0000256" key="6">
    <source>
        <dbReference type="ARBA" id="ARBA00023136"/>
    </source>
</evidence>
<proteinExistence type="inferred from homology"/>
<dbReference type="InterPro" id="IPR001173">
    <property type="entry name" value="Glyco_trans_2-like"/>
</dbReference>
<evidence type="ECO:0000256" key="1">
    <source>
        <dbReference type="ARBA" id="ARBA00004236"/>
    </source>
</evidence>